<dbReference type="PANTHER" id="PTHR22718:SF34">
    <property type="entry name" value="G-PROTEIN COUPLED RECEPTORS FAMILY 1 PROFILE DOMAIN-CONTAINING PROTEIN"/>
    <property type="match status" value="1"/>
</dbReference>
<evidence type="ECO:0000313" key="7">
    <source>
        <dbReference type="Proteomes" id="UP001328107"/>
    </source>
</evidence>
<feature type="non-terminal residue" evidence="6">
    <location>
        <position position="1"/>
    </location>
</feature>
<accession>A0AAN5I2Y6</accession>
<dbReference type="Proteomes" id="UP001328107">
    <property type="component" value="Unassembled WGS sequence"/>
</dbReference>
<evidence type="ECO:0000256" key="2">
    <source>
        <dbReference type="ARBA" id="ARBA00022692"/>
    </source>
</evidence>
<dbReference type="Pfam" id="PF10324">
    <property type="entry name" value="7TM_GPCR_Srw"/>
    <property type="match status" value="1"/>
</dbReference>
<dbReference type="InterPro" id="IPR000276">
    <property type="entry name" value="GPCR_Rhodpsn"/>
</dbReference>
<proteinExistence type="predicted"/>
<dbReference type="GO" id="GO:0016020">
    <property type="term" value="C:membrane"/>
    <property type="evidence" value="ECO:0007669"/>
    <property type="project" value="UniProtKB-SubCell"/>
</dbReference>
<evidence type="ECO:0000313" key="6">
    <source>
        <dbReference type="EMBL" id="GMR50082.1"/>
    </source>
</evidence>
<keyword evidence="7" id="KW-1185">Reference proteome</keyword>
<dbReference type="PANTHER" id="PTHR22718">
    <property type="entry name" value="SERPENTINE RECEPTOR, CLASS X"/>
    <property type="match status" value="1"/>
</dbReference>
<evidence type="ECO:0000256" key="4">
    <source>
        <dbReference type="ARBA" id="ARBA00023136"/>
    </source>
</evidence>
<keyword evidence="3 5" id="KW-1133">Transmembrane helix</keyword>
<evidence type="ECO:0008006" key="8">
    <source>
        <dbReference type="Google" id="ProtNLM"/>
    </source>
</evidence>
<evidence type="ECO:0000256" key="1">
    <source>
        <dbReference type="ARBA" id="ARBA00004370"/>
    </source>
</evidence>
<dbReference type="EMBL" id="BTRK01000004">
    <property type="protein sequence ID" value="GMR50082.1"/>
    <property type="molecule type" value="Genomic_DNA"/>
</dbReference>
<keyword evidence="2 5" id="KW-0812">Transmembrane</keyword>
<dbReference type="PRINTS" id="PR00237">
    <property type="entry name" value="GPCRRHODOPSN"/>
</dbReference>
<dbReference type="SUPFAM" id="SSF81321">
    <property type="entry name" value="Family A G protein-coupled receptor-like"/>
    <property type="match status" value="1"/>
</dbReference>
<protein>
    <recommendedName>
        <fullName evidence="8">G protein-coupled receptor</fullName>
    </recommendedName>
</protein>
<dbReference type="InterPro" id="IPR019427">
    <property type="entry name" value="7TM_GPCR_serpentine_rcpt_Srw"/>
</dbReference>
<reference evidence="7" key="1">
    <citation type="submission" date="2022-10" db="EMBL/GenBank/DDBJ databases">
        <title>Genome assembly of Pristionchus species.</title>
        <authorList>
            <person name="Yoshida K."/>
            <person name="Sommer R.J."/>
        </authorList>
    </citation>
    <scope>NUCLEOTIDE SEQUENCE [LARGE SCALE GENOMIC DNA]</scope>
    <source>
        <strain evidence="7">RS5460</strain>
    </source>
</reference>
<sequence length="100" mass="11332">SIEEEKFAFQLDQLTFGAFFTLPERADDRLAVGLIMLIVLYGAITNVLLLVAVLGTKEMRANPSYYLLIQIAVCDLVMLFFETFYHMAGIVFRQAYLKSA</sequence>
<evidence type="ECO:0000256" key="5">
    <source>
        <dbReference type="SAM" id="Phobius"/>
    </source>
</evidence>
<keyword evidence="4 5" id="KW-0472">Membrane</keyword>
<comment type="subcellular location">
    <subcellularLocation>
        <location evidence="1">Membrane</location>
    </subcellularLocation>
</comment>
<dbReference type="GO" id="GO:0008528">
    <property type="term" value="F:G protein-coupled peptide receptor activity"/>
    <property type="evidence" value="ECO:0007669"/>
    <property type="project" value="InterPro"/>
</dbReference>
<organism evidence="6 7">
    <name type="scientific">Pristionchus mayeri</name>
    <dbReference type="NCBI Taxonomy" id="1317129"/>
    <lineage>
        <taxon>Eukaryota</taxon>
        <taxon>Metazoa</taxon>
        <taxon>Ecdysozoa</taxon>
        <taxon>Nematoda</taxon>
        <taxon>Chromadorea</taxon>
        <taxon>Rhabditida</taxon>
        <taxon>Rhabditina</taxon>
        <taxon>Diplogasteromorpha</taxon>
        <taxon>Diplogasteroidea</taxon>
        <taxon>Neodiplogasteridae</taxon>
        <taxon>Pristionchus</taxon>
    </lineage>
</organism>
<dbReference type="AlphaFoldDB" id="A0AAN5I2Y6"/>
<dbReference type="Gene3D" id="1.20.1070.10">
    <property type="entry name" value="Rhodopsin 7-helix transmembrane proteins"/>
    <property type="match status" value="1"/>
</dbReference>
<feature type="transmembrane region" description="Helical" evidence="5">
    <location>
        <begin position="65"/>
        <end position="88"/>
    </location>
</feature>
<evidence type="ECO:0000256" key="3">
    <source>
        <dbReference type="ARBA" id="ARBA00022989"/>
    </source>
</evidence>
<comment type="caution">
    <text evidence="6">The sequence shown here is derived from an EMBL/GenBank/DDBJ whole genome shotgun (WGS) entry which is preliminary data.</text>
</comment>
<feature type="transmembrane region" description="Helical" evidence="5">
    <location>
        <begin position="30"/>
        <end position="53"/>
    </location>
</feature>
<name>A0AAN5I2Y6_9BILA</name>
<gene>
    <name evidence="6" type="ORF">PMAYCL1PPCAC_20277</name>
</gene>